<evidence type="ECO:0000313" key="1">
    <source>
        <dbReference type="EMBL" id="KPJ69675.1"/>
    </source>
</evidence>
<proteinExistence type="predicted"/>
<dbReference type="AlphaFoldDB" id="A0A0S7Y5J8"/>
<dbReference type="SUPFAM" id="SSF51726">
    <property type="entry name" value="UROD/MetE-like"/>
    <property type="match status" value="1"/>
</dbReference>
<sequence length="376" mass="43738">MYYKSDWEQAKKRFLAFWNNEIIDRCCVAVYASRKTSRMPPFPELQWGPWLEDLEKFSDDDTESIRKWWTDPEENYKRMITWFENTYFGGEAIPATYVNWGAMAMAAFYGSNPVFKKTSVWYPPVIENWEGWEWKLEPKTDKYWQQIFSITDYLLERSDGKYFVGTPEVGSAGDLLSLMRGMDKLCMDLIDNPEQVKKAISVLGDTWVKFHEEMYQKTVKANDNGDILAWMSLWAPGRHDQVACDFSTVISPASFKEFFVPEIEKEGGWCEYCTYHLDGPDAMNNHLHTLLGVEQIDNIEWTPGTGCPPTLSPQYIPKYKKIQQAGKRLYLLAKPEEIEPLLSELSAKGLFICTNVDSEEQAKELLKKMENWSKAR</sequence>
<accession>A0A0S7Y5J8</accession>
<gene>
    <name evidence="1" type="ORF">AMJ44_02920</name>
</gene>
<protein>
    <recommendedName>
        <fullName evidence="3">Uroporphyrinogen decarboxylase (URO-D) domain-containing protein</fullName>
    </recommendedName>
</protein>
<comment type="caution">
    <text evidence="1">The sequence shown here is derived from an EMBL/GenBank/DDBJ whole genome shotgun (WGS) entry which is preliminary data.</text>
</comment>
<reference evidence="1 2" key="1">
    <citation type="journal article" date="2015" name="Microbiome">
        <title>Genomic resolution of linkages in carbon, nitrogen, and sulfur cycling among widespread estuary sediment bacteria.</title>
        <authorList>
            <person name="Baker B.J."/>
            <person name="Lazar C.S."/>
            <person name="Teske A.P."/>
            <person name="Dick G.J."/>
        </authorList>
    </citation>
    <scope>NUCLEOTIDE SEQUENCE [LARGE SCALE GENOMIC DNA]</scope>
    <source>
        <strain evidence="1">DG_54_3</strain>
    </source>
</reference>
<dbReference type="EMBL" id="LIZX01000017">
    <property type="protein sequence ID" value="KPJ69675.1"/>
    <property type="molecule type" value="Genomic_DNA"/>
</dbReference>
<dbReference type="Proteomes" id="UP000051861">
    <property type="component" value="Unassembled WGS sequence"/>
</dbReference>
<organism evidence="1 2">
    <name type="scientific">candidate division WOR-1 bacterium DG_54_3</name>
    <dbReference type="NCBI Taxonomy" id="1703775"/>
    <lineage>
        <taxon>Bacteria</taxon>
        <taxon>Bacillati</taxon>
        <taxon>Saganbacteria</taxon>
    </lineage>
</organism>
<dbReference type="InterPro" id="IPR038071">
    <property type="entry name" value="UROD/MetE-like_sf"/>
</dbReference>
<evidence type="ECO:0008006" key="3">
    <source>
        <dbReference type="Google" id="ProtNLM"/>
    </source>
</evidence>
<dbReference type="Gene3D" id="3.20.20.210">
    <property type="match status" value="1"/>
</dbReference>
<evidence type="ECO:0000313" key="2">
    <source>
        <dbReference type="Proteomes" id="UP000051861"/>
    </source>
</evidence>
<name>A0A0S7Y5J8_UNCSA</name>